<evidence type="ECO:0000313" key="6">
    <source>
        <dbReference type="Proteomes" id="UP000650994"/>
    </source>
</evidence>
<dbReference type="InterPro" id="IPR050640">
    <property type="entry name" value="Bact_2-comp_sensor_kinase"/>
</dbReference>
<dbReference type="PANTHER" id="PTHR34220:SF7">
    <property type="entry name" value="SENSOR HISTIDINE KINASE YPDA"/>
    <property type="match status" value="1"/>
</dbReference>
<evidence type="ECO:0000313" key="3">
    <source>
        <dbReference type="EMBL" id="GGE89866.1"/>
    </source>
</evidence>
<protein>
    <submittedName>
        <fullName evidence="4">GHKL domain-containing protein</fullName>
    </submittedName>
    <submittedName>
        <fullName evidence="3">Histidine kinase</fullName>
    </submittedName>
</protein>
<dbReference type="Gene3D" id="3.30.565.10">
    <property type="entry name" value="Histidine kinase-like ATPase, C-terminal domain"/>
    <property type="match status" value="1"/>
</dbReference>
<dbReference type="EMBL" id="BMFL01000002">
    <property type="protein sequence ID" value="GGE89866.1"/>
    <property type="molecule type" value="Genomic_DNA"/>
</dbReference>
<feature type="transmembrane region" description="Helical" evidence="1">
    <location>
        <begin position="130"/>
        <end position="150"/>
    </location>
</feature>
<name>A0A1M6VVD1_9FLAO</name>
<dbReference type="EMBL" id="FRBH01000004">
    <property type="protein sequence ID" value="SHK85286.1"/>
    <property type="molecule type" value="Genomic_DNA"/>
</dbReference>
<keyword evidence="1" id="KW-0472">Membrane</keyword>
<evidence type="ECO:0000313" key="4">
    <source>
        <dbReference type="EMBL" id="SHK85286.1"/>
    </source>
</evidence>
<evidence type="ECO:0000313" key="5">
    <source>
        <dbReference type="Proteomes" id="UP000184120"/>
    </source>
</evidence>
<keyword evidence="3" id="KW-0418">Kinase</keyword>
<dbReference type="AlphaFoldDB" id="A0A1M6VVD1"/>
<dbReference type="OrthoDB" id="9809908at2"/>
<dbReference type="GO" id="GO:0016020">
    <property type="term" value="C:membrane"/>
    <property type="evidence" value="ECO:0007669"/>
    <property type="project" value="InterPro"/>
</dbReference>
<evidence type="ECO:0000259" key="2">
    <source>
        <dbReference type="Pfam" id="PF06580"/>
    </source>
</evidence>
<proteinExistence type="predicted"/>
<dbReference type="STRING" id="1434701.SAMN05443634_10448"/>
<dbReference type="SUPFAM" id="SSF55874">
    <property type="entry name" value="ATPase domain of HSP90 chaperone/DNA topoisomerase II/histidine kinase"/>
    <property type="match status" value="1"/>
</dbReference>
<keyword evidence="1" id="KW-0812">Transmembrane</keyword>
<reference evidence="6" key="4">
    <citation type="journal article" date="2019" name="Int. J. Syst. Evol. Microbiol.">
        <title>The Global Catalogue of Microorganisms (GCM) 10K type strain sequencing project: providing services to taxonomists for standard genome sequencing and annotation.</title>
        <authorList>
            <consortium name="The Broad Institute Genomics Platform"/>
            <consortium name="The Broad Institute Genome Sequencing Center for Infectious Disease"/>
            <person name="Wu L."/>
            <person name="Ma J."/>
        </authorList>
    </citation>
    <scope>NUCLEOTIDE SEQUENCE [LARGE SCALE GENOMIC DNA]</scope>
    <source>
        <strain evidence="6">CGMCC 1.12707</strain>
    </source>
</reference>
<keyword evidence="6" id="KW-1185">Reference proteome</keyword>
<organism evidence="4 5">
    <name type="scientific">Chishuiella changwenlii</name>
    <dbReference type="NCBI Taxonomy" id="1434701"/>
    <lineage>
        <taxon>Bacteria</taxon>
        <taxon>Pseudomonadati</taxon>
        <taxon>Bacteroidota</taxon>
        <taxon>Flavobacteriia</taxon>
        <taxon>Flavobacteriales</taxon>
        <taxon>Weeksellaceae</taxon>
        <taxon>Chishuiella</taxon>
    </lineage>
</organism>
<reference evidence="4" key="2">
    <citation type="submission" date="2016-11" db="EMBL/GenBank/DDBJ databases">
        <authorList>
            <person name="Jaros S."/>
            <person name="Januszkiewicz K."/>
            <person name="Wedrychowicz H."/>
        </authorList>
    </citation>
    <scope>NUCLEOTIDE SEQUENCE [LARGE SCALE GENOMIC DNA]</scope>
    <source>
        <strain evidence="4">DSM 27989</strain>
    </source>
</reference>
<dbReference type="Proteomes" id="UP000184120">
    <property type="component" value="Unassembled WGS sequence"/>
</dbReference>
<dbReference type="PANTHER" id="PTHR34220">
    <property type="entry name" value="SENSOR HISTIDINE KINASE YPDA"/>
    <property type="match status" value="1"/>
</dbReference>
<sequence length="355" mass="41993">MKINDKTLLLSKKSEWLVISIFWLIYTFFDYTGNGLIRSVQGKTFFHLPDLFSITMYFVQIFTIFIIYTIVAPKFLKKINWKTIAISLILSFATFIFIRYVIEQVLTDILFDKINYFEGTPLSFYIYDNLHYGTFIVFSSLFIWMAVHLIKTLQKTNSIEKEKKEAEIKFLKAQINPHFLFNTLNNIYSLVSINSDQSLKAIENLSAIMRFTTYETHKESIEIEQEINYIKQYLALEQIRFGEKFFVKTAFDIQNYNTLIPPYILSPLVENAIKHGSVRESENPIVIDLNTTKDFLEISVKNKINQHQKDQEKGIGLMNLKQRLNHYFENQYQFEIQNDYITFTIYLKFPLNAEN</sequence>
<dbReference type="Proteomes" id="UP000650994">
    <property type="component" value="Unassembled WGS sequence"/>
</dbReference>
<dbReference type="InterPro" id="IPR010559">
    <property type="entry name" value="Sig_transdc_His_kin_internal"/>
</dbReference>
<gene>
    <name evidence="3" type="ORF">GCM10010984_04440</name>
    <name evidence="4" type="ORF">SAMN05443634_10448</name>
</gene>
<feature type="domain" description="Signal transduction histidine kinase internal region" evidence="2">
    <location>
        <begin position="166"/>
        <end position="245"/>
    </location>
</feature>
<dbReference type="Pfam" id="PF06580">
    <property type="entry name" value="His_kinase"/>
    <property type="match status" value="1"/>
</dbReference>
<feature type="transmembrane region" description="Helical" evidence="1">
    <location>
        <begin position="83"/>
        <end position="102"/>
    </location>
</feature>
<feature type="transmembrane region" description="Helical" evidence="1">
    <location>
        <begin position="52"/>
        <end position="71"/>
    </location>
</feature>
<dbReference type="InterPro" id="IPR036890">
    <property type="entry name" value="HATPase_C_sf"/>
</dbReference>
<feature type="transmembrane region" description="Helical" evidence="1">
    <location>
        <begin position="16"/>
        <end position="32"/>
    </location>
</feature>
<keyword evidence="1" id="KW-1133">Transmembrane helix</keyword>
<accession>A0A1M6VVD1</accession>
<dbReference type="RefSeq" id="WP_072930433.1">
    <property type="nucleotide sequence ID" value="NZ_BMFL01000002.1"/>
</dbReference>
<reference evidence="3" key="1">
    <citation type="journal article" date="2014" name="Int. J. Syst. Evol. Microbiol.">
        <title>Complete genome of a new Firmicutes species belonging to the dominant human colonic microbiota ('Ruminococcus bicirculans') reveals two chromosomes and a selective capacity to utilize plant glucans.</title>
        <authorList>
            <consortium name="NISC Comparative Sequencing Program"/>
            <person name="Wegmann U."/>
            <person name="Louis P."/>
            <person name="Goesmann A."/>
            <person name="Henrissat B."/>
            <person name="Duncan S.H."/>
            <person name="Flint H.J."/>
        </authorList>
    </citation>
    <scope>NUCLEOTIDE SEQUENCE</scope>
    <source>
        <strain evidence="3">CGMCC 1.12707</strain>
    </source>
</reference>
<keyword evidence="3" id="KW-0808">Transferase</keyword>
<evidence type="ECO:0000256" key="1">
    <source>
        <dbReference type="SAM" id="Phobius"/>
    </source>
</evidence>
<reference evidence="3" key="5">
    <citation type="submission" date="2024-05" db="EMBL/GenBank/DDBJ databases">
        <authorList>
            <person name="Sun Q."/>
            <person name="Zhou Y."/>
        </authorList>
    </citation>
    <scope>NUCLEOTIDE SEQUENCE</scope>
    <source>
        <strain evidence="3">CGMCC 1.12707</strain>
    </source>
</reference>
<reference evidence="5" key="3">
    <citation type="submission" date="2016-11" db="EMBL/GenBank/DDBJ databases">
        <authorList>
            <person name="Varghese N."/>
            <person name="Submissions S."/>
        </authorList>
    </citation>
    <scope>NUCLEOTIDE SEQUENCE [LARGE SCALE GENOMIC DNA]</scope>
    <source>
        <strain evidence="5">DSM 27989</strain>
    </source>
</reference>
<dbReference type="GO" id="GO:0000155">
    <property type="term" value="F:phosphorelay sensor kinase activity"/>
    <property type="evidence" value="ECO:0007669"/>
    <property type="project" value="InterPro"/>
</dbReference>